<dbReference type="EMBL" id="MGGW01000002">
    <property type="protein sequence ID" value="OGM55522.1"/>
    <property type="molecule type" value="Genomic_DNA"/>
</dbReference>
<sequence length="590" mass="69255">MFKLKRNYNVNHLPAEEDLSKFAVPYTPEKFTRKELKWLSPFFTNIDKPVFVVKNLPEEVMGALSSRYSRSTRSLRRMFLDEYVGPIVSTENPTRRDLKLRDRFLEYINFLNRSRGIDEVVNVQRSRAFFDRWLAEYGDDSIAEMGGVHLCVEGLSNVAVKEIEDKRIGLSPLEKSTRYVSFAQKRADGEYQYVLPGEIKGTKLESEYKGSMDTLFGTYVELLEPYLEYIKSLYPMGEDETERSFIASRSAKRFDDLRDLLPYSTQTNVALFGNGRAFEDLINRLLGHPLGELRWWGQMILTELEKVVPSFVRRPKTERGGQVQLYRKNIIALKDELYDEAFAKVKTLSQFKKWVSLVSATPNADVEILSSYLFSAGIARSLKDIKEKVKKLTERKRVEFLGKILLERKFNKMNSERSEVRFRKVPRAFENAHYLFEVWARSGDYKDLQRHRQQTQDRQRFNSFWGYDIEDELKKSPFKEKVEMALKVIQELYPKLLRASPYVAQYSVAFAYITHWYMHLTAREIYWIGELRTSPQGRPHYRKICQQIATLAKEKDPSVFQGMMIDYNDYSLARRESEKKIEAKLKSIVK</sequence>
<dbReference type="Proteomes" id="UP000178603">
    <property type="component" value="Unassembled WGS sequence"/>
</dbReference>
<gene>
    <name evidence="1" type="ORF">A3E44_01205</name>
</gene>
<proteinExistence type="predicted"/>
<dbReference type="InterPro" id="IPR036098">
    <property type="entry name" value="Thymidylate_synthase_ThyX_sf"/>
</dbReference>
<dbReference type="PROSITE" id="PS51331">
    <property type="entry name" value="THYX"/>
    <property type="match status" value="2"/>
</dbReference>
<dbReference type="Pfam" id="PF02511">
    <property type="entry name" value="Thy1"/>
    <property type="match status" value="2"/>
</dbReference>
<dbReference type="GO" id="GO:0050797">
    <property type="term" value="F:thymidylate synthase (FAD) activity"/>
    <property type="evidence" value="ECO:0007669"/>
    <property type="project" value="InterPro"/>
</dbReference>
<dbReference type="SUPFAM" id="SSF69796">
    <property type="entry name" value="Thymidylate synthase-complementing protein Thy1"/>
    <property type="match status" value="2"/>
</dbReference>
<protein>
    <recommendedName>
        <fullName evidence="3">Thymidylate synthase</fullName>
    </recommendedName>
</protein>
<dbReference type="GO" id="GO:0050660">
    <property type="term" value="F:flavin adenine dinucleotide binding"/>
    <property type="evidence" value="ECO:0007669"/>
    <property type="project" value="InterPro"/>
</dbReference>
<dbReference type="AlphaFoldDB" id="A0A1F8AUU4"/>
<dbReference type="GO" id="GO:0070402">
    <property type="term" value="F:NADPH binding"/>
    <property type="evidence" value="ECO:0007669"/>
    <property type="project" value="TreeGrafter"/>
</dbReference>
<evidence type="ECO:0000313" key="1">
    <source>
        <dbReference type="EMBL" id="OGM55522.1"/>
    </source>
</evidence>
<name>A0A1F8AUU4_9BACT</name>
<dbReference type="GO" id="GO:0006231">
    <property type="term" value="P:dTMP biosynthetic process"/>
    <property type="evidence" value="ECO:0007669"/>
    <property type="project" value="InterPro"/>
</dbReference>
<accession>A0A1F8AUU4</accession>
<reference evidence="1 2" key="1">
    <citation type="journal article" date="2016" name="Nat. Commun.">
        <title>Thousands of microbial genomes shed light on interconnected biogeochemical processes in an aquifer system.</title>
        <authorList>
            <person name="Anantharaman K."/>
            <person name="Brown C.T."/>
            <person name="Hug L.A."/>
            <person name="Sharon I."/>
            <person name="Castelle C.J."/>
            <person name="Probst A.J."/>
            <person name="Thomas B.C."/>
            <person name="Singh A."/>
            <person name="Wilkins M.J."/>
            <person name="Karaoz U."/>
            <person name="Brodie E.L."/>
            <person name="Williams K.H."/>
            <person name="Hubbard S.S."/>
            <person name="Banfield J.F."/>
        </authorList>
    </citation>
    <scope>NUCLEOTIDE SEQUENCE [LARGE SCALE GENOMIC DNA]</scope>
</reference>
<comment type="caution">
    <text evidence="1">The sequence shown here is derived from an EMBL/GenBank/DDBJ whole genome shotgun (WGS) entry which is preliminary data.</text>
</comment>
<dbReference type="CDD" id="cd20175">
    <property type="entry name" value="ThyX"/>
    <property type="match status" value="1"/>
</dbReference>
<dbReference type="InterPro" id="IPR003669">
    <property type="entry name" value="Thymidylate_synthase_ThyX"/>
</dbReference>
<evidence type="ECO:0008006" key="3">
    <source>
        <dbReference type="Google" id="ProtNLM"/>
    </source>
</evidence>
<organism evidence="1 2">
    <name type="scientific">Candidatus Woesebacteria bacterium RIFCSPHIGHO2_12_FULL_41_24</name>
    <dbReference type="NCBI Taxonomy" id="1802510"/>
    <lineage>
        <taxon>Bacteria</taxon>
        <taxon>Candidatus Woeseibacteriota</taxon>
    </lineage>
</organism>
<dbReference type="PANTHER" id="PTHR34934">
    <property type="entry name" value="FLAVIN-DEPENDENT THYMIDYLATE SYNTHASE"/>
    <property type="match status" value="1"/>
</dbReference>
<evidence type="ECO:0000313" key="2">
    <source>
        <dbReference type="Proteomes" id="UP000178603"/>
    </source>
</evidence>
<dbReference type="GO" id="GO:0004799">
    <property type="term" value="F:thymidylate synthase activity"/>
    <property type="evidence" value="ECO:0007669"/>
    <property type="project" value="TreeGrafter"/>
</dbReference>
<dbReference type="Gene3D" id="3.30.1360.170">
    <property type="match status" value="2"/>
</dbReference>
<dbReference type="PANTHER" id="PTHR34934:SF1">
    <property type="entry name" value="FLAVIN-DEPENDENT THYMIDYLATE SYNTHASE"/>
    <property type="match status" value="1"/>
</dbReference>